<dbReference type="UniPathway" id="UPA00666"/>
<comment type="subcellular location">
    <subcellularLocation>
        <location evidence="1 8">Cell membrane</location>
        <topology evidence="1 8">Multi-pass membrane protein</topology>
    </subcellularLocation>
</comment>
<evidence type="ECO:0000256" key="6">
    <source>
        <dbReference type="ARBA" id="ARBA00023136"/>
    </source>
</evidence>
<dbReference type="GO" id="GO:0016410">
    <property type="term" value="F:N-acyltransferase activity"/>
    <property type="evidence" value="ECO:0007669"/>
    <property type="project" value="UniProtKB-UniRule"/>
</dbReference>
<evidence type="ECO:0000313" key="11">
    <source>
        <dbReference type="Proteomes" id="UP000233256"/>
    </source>
</evidence>
<comment type="caution">
    <text evidence="10">The sequence shown here is derived from an EMBL/GenBank/DDBJ whole genome shotgun (WGS) entry which is preliminary data.</text>
</comment>
<dbReference type="InterPro" id="IPR004563">
    <property type="entry name" value="Apolipo_AcylTrfase"/>
</dbReference>
<feature type="transmembrane region" description="Helical" evidence="8">
    <location>
        <begin position="217"/>
        <end position="236"/>
    </location>
</feature>
<feature type="transmembrane region" description="Helical" evidence="8">
    <location>
        <begin position="31"/>
        <end position="50"/>
    </location>
</feature>
<feature type="transmembrane region" description="Helical" evidence="8">
    <location>
        <begin position="91"/>
        <end position="115"/>
    </location>
</feature>
<dbReference type="PANTHER" id="PTHR38686">
    <property type="entry name" value="APOLIPOPROTEIN N-ACYLTRANSFERASE"/>
    <property type="match status" value="1"/>
</dbReference>
<feature type="domain" description="CN hydrolase" evidence="9">
    <location>
        <begin position="286"/>
        <end position="544"/>
    </location>
</feature>
<dbReference type="GO" id="GO:0042158">
    <property type="term" value="P:lipoprotein biosynthetic process"/>
    <property type="evidence" value="ECO:0007669"/>
    <property type="project" value="UniProtKB-UniRule"/>
</dbReference>
<dbReference type="Gene3D" id="3.60.110.10">
    <property type="entry name" value="Carbon-nitrogen hydrolase"/>
    <property type="match status" value="1"/>
</dbReference>
<evidence type="ECO:0000256" key="2">
    <source>
        <dbReference type="ARBA" id="ARBA00022475"/>
    </source>
</evidence>
<dbReference type="CDD" id="cd07571">
    <property type="entry name" value="ALP_N-acyl_transferase"/>
    <property type="match status" value="1"/>
</dbReference>
<keyword evidence="5 8" id="KW-1133">Transmembrane helix</keyword>
<evidence type="ECO:0000256" key="4">
    <source>
        <dbReference type="ARBA" id="ARBA00022692"/>
    </source>
</evidence>
<dbReference type="SUPFAM" id="SSF56317">
    <property type="entry name" value="Carbon-nitrogen hydrolase"/>
    <property type="match status" value="1"/>
</dbReference>
<accession>A0A2N1PNY8</accession>
<feature type="transmembrane region" description="Helical" evidence="8">
    <location>
        <begin position="62"/>
        <end position="85"/>
    </location>
</feature>
<dbReference type="HAMAP" id="MF_01148">
    <property type="entry name" value="Lnt"/>
    <property type="match status" value="1"/>
</dbReference>
<dbReference type="InterPro" id="IPR003010">
    <property type="entry name" value="C-N_Hydrolase"/>
</dbReference>
<evidence type="ECO:0000259" key="9">
    <source>
        <dbReference type="PROSITE" id="PS50263"/>
    </source>
</evidence>
<comment type="similarity">
    <text evidence="8">Belongs to the CN hydrolase family. Apolipoprotein N-acyltransferase subfamily.</text>
</comment>
<comment type="pathway">
    <text evidence="8">Protein modification; lipoprotein biosynthesis (N-acyl transfer).</text>
</comment>
<evidence type="ECO:0000313" key="10">
    <source>
        <dbReference type="EMBL" id="PKK90061.1"/>
    </source>
</evidence>
<dbReference type="AlphaFoldDB" id="A0A2N1PNY8"/>
<organism evidence="10 11">
    <name type="scientific">Candidatus Wallbacteria bacterium HGW-Wallbacteria-1</name>
    <dbReference type="NCBI Taxonomy" id="2013854"/>
    <lineage>
        <taxon>Bacteria</taxon>
        <taxon>Candidatus Walliibacteriota</taxon>
    </lineage>
</organism>
<dbReference type="PANTHER" id="PTHR38686:SF1">
    <property type="entry name" value="APOLIPOPROTEIN N-ACYLTRANSFERASE"/>
    <property type="match status" value="1"/>
</dbReference>
<dbReference type="Pfam" id="PF00795">
    <property type="entry name" value="CN_hydrolase"/>
    <property type="match status" value="1"/>
</dbReference>
<gene>
    <name evidence="8" type="primary">lnt</name>
    <name evidence="10" type="ORF">CVV64_11115</name>
</gene>
<dbReference type="InterPro" id="IPR036526">
    <property type="entry name" value="C-N_Hydrolase_sf"/>
</dbReference>
<comment type="function">
    <text evidence="8">Catalyzes the phospholipid dependent N-acylation of the N-terminal cysteine of apolipoprotein, the last step in lipoprotein maturation.</text>
</comment>
<keyword evidence="3 8" id="KW-0808">Transferase</keyword>
<keyword evidence="2 8" id="KW-1003">Cell membrane</keyword>
<dbReference type="EC" id="2.3.1.269" evidence="8"/>
<feature type="transmembrane region" description="Helical" evidence="8">
    <location>
        <begin position="122"/>
        <end position="141"/>
    </location>
</feature>
<dbReference type="GO" id="GO:0005886">
    <property type="term" value="C:plasma membrane"/>
    <property type="evidence" value="ECO:0007669"/>
    <property type="project" value="UniProtKB-SubCell"/>
</dbReference>
<feature type="transmembrane region" description="Helical" evidence="8">
    <location>
        <begin position="7"/>
        <end position="25"/>
    </location>
</feature>
<dbReference type="Proteomes" id="UP000233256">
    <property type="component" value="Unassembled WGS sequence"/>
</dbReference>
<proteinExistence type="inferred from homology"/>
<evidence type="ECO:0000256" key="3">
    <source>
        <dbReference type="ARBA" id="ARBA00022679"/>
    </source>
</evidence>
<dbReference type="EMBL" id="PGXC01000008">
    <property type="protein sequence ID" value="PKK90061.1"/>
    <property type="molecule type" value="Genomic_DNA"/>
</dbReference>
<evidence type="ECO:0000256" key="8">
    <source>
        <dbReference type="HAMAP-Rule" id="MF_01148"/>
    </source>
</evidence>
<evidence type="ECO:0000256" key="5">
    <source>
        <dbReference type="ARBA" id="ARBA00022989"/>
    </source>
</evidence>
<reference evidence="10 11" key="1">
    <citation type="journal article" date="2017" name="ISME J.">
        <title>Potential for microbial H2 and metal transformations associated with novel bacteria and archaea in deep terrestrial subsurface sediments.</title>
        <authorList>
            <person name="Hernsdorf A.W."/>
            <person name="Amano Y."/>
            <person name="Miyakawa K."/>
            <person name="Ise K."/>
            <person name="Suzuki Y."/>
            <person name="Anantharaman K."/>
            <person name="Probst A."/>
            <person name="Burstein D."/>
            <person name="Thomas B.C."/>
            <person name="Banfield J.F."/>
        </authorList>
    </citation>
    <scope>NUCLEOTIDE SEQUENCE [LARGE SCALE GENOMIC DNA]</scope>
    <source>
        <strain evidence="10">HGW-Wallbacteria-1</strain>
    </source>
</reference>
<dbReference type="PROSITE" id="PS50263">
    <property type="entry name" value="CN_HYDROLASE"/>
    <property type="match status" value="1"/>
</dbReference>
<evidence type="ECO:0000256" key="7">
    <source>
        <dbReference type="ARBA" id="ARBA00023315"/>
    </source>
</evidence>
<feature type="transmembrane region" description="Helical" evidence="8">
    <location>
        <begin position="161"/>
        <end position="189"/>
    </location>
</feature>
<sequence length="554" mass="59467">MTDRNFFAVCVLAALISAFMLGMVFRDEIPLFFTLLGGIPIGLVSIYTWNMGKTLRRNILRTILFVLVFGITTTLTGLSFLIMVWDVPRALLVAMIPGLTLSVRLFSAILLSSFAVPVFRPLLWASGWAMADWFFLMHFPVMPYGVMGYLPARTDIGLASIHAIGLSGLSFVTALAWISLSGLTMVLIAKGRQPASAPRDTANPVAVGRGPFRASEFCSYLLFLIAAFLIPFIAGLNGGCGSALSVHSVWSAEAGFPSSGVSSSGDDIYVNRNLSQKEISAGIAAIQPAIEQDLKNSSGNRFNLLALNLEISSRAITGLREKAGIPDLPVTLIWPETSTPDLLRLDGPSLEAVSAFAAKQAVTIILGTRDSSRDSETGERIFFNSAVLFDSTGNWSSTYDKIIPATFAETGPYSGILSFLNALRVIDHRVVSGNGVVTFSIPTNGKTLVGGPMICYESLFPLHSFDLAAAGSNILFCLSNDAWFTSTAMPFHMLDESRIRSAETSLPMVRSSNIGISFISDSGGRIMGKLDFGKRGYVAGFIGKDRRAGAGGEQ</sequence>
<evidence type="ECO:0000256" key="1">
    <source>
        <dbReference type="ARBA" id="ARBA00004651"/>
    </source>
</evidence>
<keyword evidence="4 8" id="KW-0812">Transmembrane</keyword>
<keyword evidence="6 8" id="KW-0472">Membrane</keyword>
<comment type="catalytic activity">
    <reaction evidence="8">
        <text>N-terminal S-1,2-diacyl-sn-glyceryl-L-cysteinyl-[lipoprotein] + a glycerophospholipid = N-acyl-S-1,2-diacyl-sn-glyceryl-L-cysteinyl-[lipoprotein] + a 2-acyl-sn-glycero-3-phospholipid + H(+)</text>
        <dbReference type="Rhea" id="RHEA:48228"/>
        <dbReference type="Rhea" id="RHEA-COMP:14681"/>
        <dbReference type="Rhea" id="RHEA-COMP:14684"/>
        <dbReference type="ChEBI" id="CHEBI:15378"/>
        <dbReference type="ChEBI" id="CHEBI:136912"/>
        <dbReference type="ChEBI" id="CHEBI:140656"/>
        <dbReference type="ChEBI" id="CHEBI:140657"/>
        <dbReference type="ChEBI" id="CHEBI:140660"/>
        <dbReference type="EC" id="2.3.1.269"/>
    </reaction>
</comment>
<protein>
    <recommendedName>
        <fullName evidence="8">Apolipoprotein N-acyltransferase</fullName>
        <shortName evidence="8">ALP N-acyltransferase</shortName>
        <ecNumber evidence="8">2.3.1.269</ecNumber>
    </recommendedName>
</protein>
<keyword evidence="7 8" id="KW-0012">Acyltransferase</keyword>
<name>A0A2N1PNY8_9BACT</name>